<evidence type="ECO:0000313" key="2">
    <source>
        <dbReference type="Proteomes" id="UP000024635"/>
    </source>
</evidence>
<name>A0A016T1L8_9BILA</name>
<sequence>MHLQSNRFDNAFVMTAALLSLVTRRGNLPRIAGQLTALRAPIPAQPLSLQKHWRMNRLFTVDSDLNVHLWGQKNVRARLIRSFSSTLSHLTDSNGQGLPITGNMEPK</sequence>
<keyword evidence="2" id="KW-1185">Reference proteome</keyword>
<evidence type="ECO:0000313" key="1">
    <source>
        <dbReference type="EMBL" id="EYB96610.1"/>
    </source>
</evidence>
<accession>A0A016T1L8</accession>
<gene>
    <name evidence="1" type="primary">Acey_s0148.g2630</name>
    <name evidence="1" type="ORF">Y032_0148g2630</name>
</gene>
<dbReference type="Proteomes" id="UP000024635">
    <property type="component" value="Unassembled WGS sequence"/>
</dbReference>
<comment type="caution">
    <text evidence="1">The sequence shown here is derived from an EMBL/GenBank/DDBJ whole genome shotgun (WGS) entry which is preliminary data.</text>
</comment>
<organism evidence="1 2">
    <name type="scientific">Ancylostoma ceylanicum</name>
    <dbReference type="NCBI Taxonomy" id="53326"/>
    <lineage>
        <taxon>Eukaryota</taxon>
        <taxon>Metazoa</taxon>
        <taxon>Ecdysozoa</taxon>
        <taxon>Nematoda</taxon>
        <taxon>Chromadorea</taxon>
        <taxon>Rhabditida</taxon>
        <taxon>Rhabditina</taxon>
        <taxon>Rhabditomorpha</taxon>
        <taxon>Strongyloidea</taxon>
        <taxon>Ancylostomatidae</taxon>
        <taxon>Ancylostomatinae</taxon>
        <taxon>Ancylostoma</taxon>
    </lineage>
</organism>
<reference evidence="2" key="1">
    <citation type="journal article" date="2015" name="Nat. Genet.">
        <title>The genome and transcriptome of the zoonotic hookworm Ancylostoma ceylanicum identify infection-specific gene families.</title>
        <authorList>
            <person name="Schwarz E.M."/>
            <person name="Hu Y."/>
            <person name="Antoshechkin I."/>
            <person name="Miller M.M."/>
            <person name="Sternberg P.W."/>
            <person name="Aroian R.V."/>
        </authorList>
    </citation>
    <scope>NUCLEOTIDE SEQUENCE</scope>
    <source>
        <strain evidence="2">HY135</strain>
    </source>
</reference>
<protein>
    <submittedName>
        <fullName evidence="1">Uncharacterized protein</fullName>
    </submittedName>
</protein>
<proteinExistence type="predicted"/>
<dbReference type="EMBL" id="JARK01001484">
    <property type="protein sequence ID" value="EYB96610.1"/>
    <property type="molecule type" value="Genomic_DNA"/>
</dbReference>
<dbReference type="AlphaFoldDB" id="A0A016T1L8"/>